<dbReference type="EMBL" id="JAACXV010020382">
    <property type="protein sequence ID" value="KAF7263618.1"/>
    <property type="molecule type" value="Genomic_DNA"/>
</dbReference>
<name>A0A834HL65_RHYFE</name>
<evidence type="ECO:0000313" key="1">
    <source>
        <dbReference type="EMBL" id="KAF7263618.1"/>
    </source>
</evidence>
<gene>
    <name evidence="2" type="ORF">GWI33_001589</name>
    <name evidence="1" type="ORF">GWI33_001590</name>
</gene>
<dbReference type="OrthoDB" id="341482at2759"/>
<feature type="non-terminal residue" evidence="2">
    <location>
        <position position="1"/>
    </location>
</feature>
<evidence type="ECO:0000313" key="3">
    <source>
        <dbReference type="Proteomes" id="UP000625711"/>
    </source>
</evidence>
<comment type="caution">
    <text evidence="2">The sequence shown here is derived from an EMBL/GenBank/DDBJ whole genome shotgun (WGS) entry which is preliminary data.</text>
</comment>
<reference evidence="2" key="1">
    <citation type="submission" date="2020-08" db="EMBL/GenBank/DDBJ databases">
        <title>Genome sequencing and assembly of the red palm weevil Rhynchophorus ferrugineus.</title>
        <authorList>
            <person name="Dias G.B."/>
            <person name="Bergman C.M."/>
            <person name="Manee M."/>
        </authorList>
    </citation>
    <scope>NUCLEOTIDE SEQUENCE</scope>
    <source>
        <strain evidence="2">AA-2017</strain>
        <tissue evidence="2">Whole larva</tissue>
    </source>
</reference>
<protein>
    <submittedName>
        <fullName evidence="2">Uncharacterized protein</fullName>
    </submittedName>
</protein>
<evidence type="ECO:0000313" key="2">
    <source>
        <dbReference type="EMBL" id="KAF7263619.1"/>
    </source>
</evidence>
<sequence>KLLPLHPPLFSPTFLFGNDSGTLLAVAGPNGILVLELPHRRPPYGAFDSNKEVVYCRYFSI</sequence>
<proteinExistence type="predicted"/>
<keyword evidence="3" id="KW-1185">Reference proteome</keyword>
<dbReference type="AlphaFoldDB" id="A0A834HL65"/>
<dbReference type="InterPro" id="IPR019321">
    <property type="entry name" value="Nucleoporin_Nup88"/>
</dbReference>
<organism evidence="2 3">
    <name type="scientific">Rhynchophorus ferrugineus</name>
    <name type="common">Red palm weevil</name>
    <name type="synonym">Curculio ferrugineus</name>
    <dbReference type="NCBI Taxonomy" id="354439"/>
    <lineage>
        <taxon>Eukaryota</taxon>
        <taxon>Metazoa</taxon>
        <taxon>Ecdysozoa</taxon>
        <taxon>Arthropoda</taxon>
        <taxon>Hexapoda</taxon>
        <taxon>Insecta</taxon>
        <taxon>Pterygota</taxon>
        <taxon>Neoptera</taxon>
        <taxon>Endopterygota</taxon>
        <taxon>Coleoptera</taxon>
        <taxon>Polyphaga</taxon>
        <taxon>Cucujiformia</taxon>
        <taxon>Curculionidae</taxon>
        <taxon>Dryophthorinae</taxon>
        <taxon>Rhynchophorus</taxon>
    </lineage>
</organism>
<dbReference type="Proteomes" id="UP000625711">
    <property type="component" value="Unassembled WGS sequence"/>
</dbReference>
<accession>A0A834HL65</accession>
<dbReference type="EMBL" id="JAACXV010020381">
    <property type="protein sequence ID" value="KAF7263619.1"/>
    <property type="molecule type" value="Genomic_DNA"/>
</dbReference>
<dbReference type="Pfam" id="PF10168">
    <property type="entry name" value="Nup88"/>
    <property type="match status" value="1"/>
</dbReference>